<accession>A0AAV4Q9H2</accession>
<name>A0AAV4Q9H2_9ARAC</name>
<organism evidence="1 2">
    <name type="scientific">Caerostris darwini</name>
    <dbReference type="NCBI Taxonomy" id="1538125"/>
    <lineage>
        <taxon>Eukaryota</taxon>
        <taxon>Metazoa</taxon>
        <taxon>Ecdysozoa</taxon>
        <taxon>Arthropoda</taxon>
        <taxon>Chelicerata</taxon>
        <taxon>Arachnida</taxon>
        <taxon>Araneae</taxon>
        <taxon>Araneomorphae</taxon>
        <taxon>Entelegynae</taxon>
        <taxon>Araneoidea</taxon>
        <taxon>Araneidae</taxon>
        <taxon>Caerostris</taxon>
    </lineage>
</organism>
<comment type="caution">
    <text evidence="1">The sequence shown here is derived from an EMBL/GenBank/DDBJ whole genome shotgun (WGS) entry which is preliminary data.</text>
</comment>
<dbReference type="AlphaFoldDB" id="A0AAV4Q9H2"/>
<dbReference type="EMBL" id="BPLQ01004023">
    <property type="protein sequence ID" value="GIY05001.1"/>
    <property type="molecule type" value="Genomic_DNA"/>
</dbReference>
<evidence type="ECO:0000313" key="2">
    <source>
        <dbReference type="Proteomes" id="UP001054837"/>
    </source>
</evidence>
<sequence>MRRKSKHHLTFDSKETMERRLRKKAKNICKTLHSSLYYLVEHLCEVLITINLHSNYFLCRISLLFGERHCGISKRLANIQRKASDRNEFRLEVGVERLTMFGYWGMNLLLNCS</sequence>
<reference evidence="1 2" key="1">
    <citation type="submission" date="2021-06" db="EMBL/GenBank/DDBJ databases">
        <title>Caerostris darwini draft genome.</title>
        <authorList>
            <person name="Kono N."/>
            <person name="Arakawa K."/>
        </authorList>
    </citation>
    <scope>NUCLEOTIDE SEQUENCE [LARGE SCALE GENOMIC DNA]</scope>
</reference>
<protein>
    <submittedName>
        <fullName evidence="1">Uncharacterized protein</fullName>
    </submittedName>
</protein>
<keyword evidence="2" id="KW-1185">Reference proteome</keyword>
<evidence type="ECO:0000313" key="1">
    <source>
        <dbReference type="EMBL" id="GIY05001.1"/>
    </source>
</evidence>
<gene>
    <name evidence="1" type="ORF">CDAR_75941</name>
</gene>
<proteinExistence type="predicted"/>
<dbReference type="Proteomes" id="UP001054837">
    <property type="component" value="Unassembled WGS sequence"/>
</dbReference>